<reference evidence="2 3" key="1">
    <citation type="submission" date="2019-04" db="EMBL/GenBank/DDBJ databases">
        <title>Genome sequencing of Streptococcus rubneri DSM 26920(T).</title>
        <authorList>
            <person name="Kook J.-K."/>
            <person name="Park S.-N."/>
            <person name="Lim Y.K."/>
        </authorList>
    </citation>
    <scope>NUCLEOTIDE SEQUENCE [LARGE SCALE GENOMIC DNA]</scope>
    <source>
        <strain evidence="2 3">DSM 26920</strain>
    </source>
</reference>
<comment type="caution">
    <text evidence="2">The sequence shown here is derived from an EMBL/GenBank/DDBJ whole genome shotgun (WGS) entry which is preliminary data.</text>
</comment>
<feature type="transmembrane region" description="Helical" evidence="1">
    <location>
        <begin position="165"/>
        <end position="185"/>
    </location>
</feature>
<sequence>MKDFERHQLATELGLQFDPETSVIFGENSGYFFLIQETDKNVFRITISVSRDDEDYGASELQQLVSDSSVLKSIERNQYTTTYLVKTGMTKKKMSENIQQAVTDIAQLLQTKDFHNICGFTGQAGEVGLYQIDDSLFIMNEDSFQQVAAQQKLEADSYKSQKENVVMGIVGAFLGAILGGAVALVIARLGYVSYISGFVLGVCIVKGYELLGRKFTKKGALISVVFMLLAIVLVHQFDYAFEIVKQLGYDFTDAFALINEAALAGDVPENYFFNFFMLLGFTGIGAGVAISSAMSVQKTRGLVRKIA</sequence>
<proteinExistence type="predicted"/>
<evidence type="ECO:0000256" key="1">
    <source>
        <dbReference type="SAM" id="Phobius"/>
    </source>
</evidence>
<evidence type="ECO:0000313" key="2">
    <source>
        <dbReference type="EMBL" id="TGN92160.1"/>
    </source>
</evidence>
<evidence type="ECO:0000313" key="3">
    <source>
        <dbReference type="Proteomes" id="UP000297986"/>
    </source>
</evidence>
<dbReference type="AlphaFoldDB" id="A0A4Z1DXR5"/>
<keyword evidence="1" id="KW-1133">Transmembrane helix</keyword>
<keyword evidence="1" id="KW-0812">Transmembrane</keyword>
<protein>
    <recommendedName>
        <fullName evidence="4">YkoY family integral membrane protein</fullName>
    </recommendedName>
</protein>
<feature type="transmembrane region" description="Helical" evidence="1">
    <location>
        <begin position="271"/>
        <end position="296"/>
    </location>
</feature>
<dbReference type="EMBL" id="SRRP01000001">
    <property type="protein sequence ID" value="TGN92160.1"/>
    <property type="molecule type" value="Genomic_DNA"/>
</dbReference>
<name>A0A4Z1DXR5_9STRE</name>
<keyword evidence="3" id="KW-1185">Reference proteome</keyword>
<feature type="transmembrane region" description="Helical" evidence="1">
    <location>
        <begin position="191"/>
        <end position="208"/>
    </location>
</feature>
<evidence type="ECO:0008006" key="4">
    <source>
        <dbReference type="Google" id="ProtNLM"/>
    </source>
</evidence>
<organism evidence="2 3">
    <name type="scientific">Streptococcus rubneri</name>
    <dbReference type="NCBI Taxonomy" id="1234680"/>
    <lineage>
        <taxon>Bacteria</taxon>
        <taxon>Bacillati</taxon>
        <taxon>Bacillota</taxon>
        <taxon>Bacilli</taxon>
        <taxon>Lactobacillales</taxon>
        <taxon>Streptococcaceae</taxon>
        <taxon>Streptococcus</taxon>
    </lineage>
</organism>
<dbReference type="RefSeq" id="WP_135782485.1">
    <property type="nucleotide sequence ID" value="NZ_JADMRL010000001.1"/>
</dbReference>
<feature type="transmembrane region" description="Helical" evidence="1">
    <location>
        <begin position="220"/>
        <end position="237"/>
    </location>
</feature>
<dbReference type="OrthoDB" id="1653241at2"/>
<keyword evidence="1" id="KW-0472">Membrane</keyword>
<accession>A0A4Z1DXR5</accession>
<gene>
    <name evidence="2" type="ORF">E5S68_04255</name>
</gene>
<dbReference type="Proteomes" id="UP000297986">
    <property type="component" value="Unassembled WGS sequence"/>
</dbReference>